<organism evidence="1 2">
    <name type="scientific">Woeseia oceani</name>
    <dbReference type="NCBI Taxonomy" id="1548547"/>
    <lineage>
        <taxon>Bacteria</taxon>
        <taxon>Pseudomonadati</taxon>
        <taxon>Pseudomonadota</taxon>
        <taxon>Gammaproteobacteria</taxon>
        <taxon>Woeseiales</taxon>
        <taxon>Woeseiaceae</taxon>
        <taxon>Woeseia</taxon>
    </lineage>
</organism>
<protein>
    <recommendedName>
        <fullName evidence="3">DUF2946 domain-containing protein</fullName>
    </recommendedName>
</protein>
<accession>A0A193LJP0</accession>
<sequence length="109" mass="11480">MPSTSGSGPWFELCPEHVPAGFLTALSGTAEDASSHAAHAGHLQLLDQQSHNDHDEHECPFGHLLASAAAIDPIGDSAVVPAPLQYILPSNVSLRLSHQAQYRSRAPPA</sequence>
<reference evidence="1 2" key="1">
    <citation type="submission" date="2016-06" db="EMBL/GenBank/DDBJ databases">
        <title>Complete genome sequence of a deep-branching marine Gamma Proteobacterium Woeseia oceani type strain XK5.</title>
        <authorList>
            <person name="Mu D."/>
            <person name="Du Z."/>
        </authorList>
    </citation>
    <scope>NUCLEOTIDE SEQUENCE [LARGE SCALE GENOMIC DNA]</scope>
    <source>
        <strain evidence="1 2">XK5</strain>
    </source>
</reference>
<proteinExistence type="predicted"/>
<keyword evidence="2" id="KW-1185">Reference proteome</keyword>
<evidence type="ECO:0008006" key="3">
    <source>
        <dbReference type="Google" id="ProtNLM"/>
    </source>
</evidence>
<dbReference type="KEGG" id="woc:BA177_17420"/>
<dbReference type="EMBL" id="CP016268">
    <property type="protein sequence ID" value="ANO52732.1"/>
    <property type="molecule type" value="Genomic_DNA"/>
</dbReference>
<gene>
    <name evidence="1" type="ORF">BA177_17420</name>
</gene>
<dbReference type="Proteomes" id="UP000092695">
    <property type="component" value="Chromosome"/>
</dbReference>
<name>A0A193LJP0_9GAMM</name>
<evidence type="ECO:0000313" key="1">
    <source>
        <dbReference type="EMBL" id="ANO52732.1"/>
    </source>
</evidence>
<dbReference type="AlphaFoldDB" id="A0A193LJP0"/>
<evidence type="ECO:0000313" key="2">
    <source>
        <dbReference type="Proteomes" id="UP000092695"/>
    </source>
</evidence>